<dbReference type="AlphaFoldDB" id="A0A1F7HEF2"/>
<dbReference type="GO" id="GO:0003723">
    <property type="term" value="F:RNA binding"/>
    <property type="evidence" value="ECO:0007669"/>
    <property type="project" value="UniProtKB-KW"/>
</dbReference>
<dbReference type="SUPFAM" id="SSF54928">
    <property type="entry name" value="RNA-binding domain, RBD"/>
    <property type="match status" value="1"/>
</dbReference>
<evidence type="ECO:0000259" key="3">
    <source>
        <dbReference type="PROSITE" id="PS50102"/>
    </source>
</evidence>
<dbReference type="InterPro" id="IPR035979">
    <property type="entry name" value="RBD_domain_sf"/>
</dbReference>
<dbReference type="CDD" id="cd21608">
    <property type="entry name" value="RRM2_NsCP33_like"/>
    <property type="match status" value="1"/>
</dbReference>
<evidence type="ECO:0000256" key="1">
    <source>
        <dbReference type="ARBA" id="ARBA00022884"/>
    </source>
</evidence>
<reference evidence="4 5" key="1">
    <citation type="journal article" date="2016" name="Nat. Commun.">
        <title>Thousands of microbial genomes shed light on interconnected biogeochemical processes in an aquifer system.</title>
        <authorList>
            <person name="Anantharaman K."/>
            <person name="Brown C.T."/>
            <person name="Hug L.A."/>
            <person name="Sharon I."/>
            <person name="Castelle C.J."/>
            <person name="Probst A.J."/>
            <person name="Thomas B.C."/>
            <person name="Singh A."/>
            <person name="Wilkins M.J."/>
            <person name="Karaoz U."/>
            <person name="Brodie E.L."/>
            <person name="Williams K.H."/>
            <person name="Hubbard S.S."/>
            <person name="Banfield J.F."/>
        </authorList>
    </citation>
    <scope>NUCLEOTIDE SEQUENCE [LARGE SCALE GENOMIC DNA]</scope>
</reference>
<feature type="compositionally biased region" description="Basic and acidic residues" evidence="2">
    <location>
        <begin position="83"/>
        <end position="114"/>
    </location>
</feature>
<dbReference type="Proteomes" id="UP000178098">
    <property type="component" value="Unassembled WGS sequence"/>
</dbReference>
<dbReference type="Gene3D" id="3.30.70.330">
    <property type="match status" value="1"/>
</dbReference>
<dbReference type="PANTHER" id="PTHR48027">
    <property type="entry name" value="HETEROGENEOUS NUCLEAR RIBONUCLEOPROTEIN 87F-RELATED"/>
    <property type="match status" value="1"/>
</dbReference>
<dbReference type="PROSITE" id="PS50102">
    <property type="entry name" value="RRM"/>
    <property type="match status" value="1"/>
</dbReference>
<dbReference type="InterPro" id="IPR048289">
    <property type="entry name" value="RRM2_NsCP33-like"/>
</dbReference>
<evidence type="ECO:0000313" key="5">
    <source>
        <dbReference type="Proteomes" id="UP000178098"/>
    </source>
</evidence>
<name>A0A1F7HEF2_9BACT</name>
<feature type="region of interest" description="Disordered" evidence="2">
    <location>
        <begin position="66"/>
        <end position="114"/>
    </location>
</feature>
<dbReference type="Pfam" id="PF00076">
    <property type="entry name" value="RRM_1"/>
    <property type="match status" value="1"/>
</dbReference>
<gene>
    <name evidence="4" type="ORF">A3D08_02115</name>
</gene>
<evidence type="ECO:0000313" key="4">
    <source>
        <dbReference type="EMBL" id="OGK29659.1"/>
    </source>
</evidence>
<feature type="domain" description="RRM" evidence="3">
    <location>
        <begin position="3"/>
        <end position="81"/>
    </location>
</feature>
<keyword evidence="1" id="KW-0694">RNA-binding</keyword>
<organism evidence="4 5">
    <name type="scientific">Candidatus Roizmanbacteria bacterium RIFCSPHIGHO2_02_FULL_43_11</name>
    <dbReference type="NCBI Taxonomy" id="1802043"/>
    <lineage>
        <taxon>Bacteria</taxon>
        <taxon>Candidatus Roizmaniibacteriota</taxon>
    </lineage>
</organism>
<protein>
    <recommendedName>
        <fullName evidence="3">RRM domain-containing protein</fullName>
    </recommendedName>
</protein>
<dbReference type="InterPro" id="IPR000504">
    <property type="entry name" value="RRM_dom"/>
</dbReference>
<evidence type="ECO:0000256" key="2">
    <source>
        <dbReference type="SAM" id="MobiDB-lite"/>
    </source>
</evidence>
<dbReference type="InterPro" id="IPR012677">
    <property type="entry name" value="Nucleotide-bd_a/b_plait_sf"/>
</dbReference>
<accession>A0A1F7HEF2</accession>
<dbReference type="SMART" id="SM00360">
    <property type="entry name" value="RRM"/>
    <property type="match status" value="1"/>
</dbReference>
<dbReference type="EMBL" id="MFZT01000042">
    <property type="protein sequence ID" value="OGK29659.1"/>
    <property type="molecule type" value="Genomic_DNA"/>
</dbReference>
<comment type="caution">
    <text evidence="4">The sequence shown here is derived from an EMBL/GenBank/DDBJ whole genome shotgun (WGS) entry which is preliminary data.</text>
</comment>
<dbReference type="InterPro" id="IPR052462">
    <property type="entry name" value="SLIRP/GR-RBP-like"/>
</dbReference>
<sequence length="114" mass="12678">MAQKLFVGGLSWGTTEDALRDFFSQVGTVVSATIIKDKFTEKSKGFGFVEMETDEGSKAAIDQLNGQMLDGRPLTVNEARPMVPRDQRSGGRNRSFDRGDSRRNEDRMGTDQID</sequence>
<proteinExistence type="predicted"/>